<evidence type="ECO:0000256" key="1">
    <source>
        <dbReference type="ARBA" id="ARBA00022729"/>
    </source>
</evidence>
<evidence type="ECO:0000313" key="2">
    <source>
        <dbReference type="EMBL" id="PAA91383.1"/>
    </source>
</evidence>
<sequence length="88" mass="9977">MERENWAGVGTQLSRRIRDSLEGAGDHLCPFTPAEVNISNLAIDLPSLPPQMGILDSGRYRVRAQLINRDSNRLMSCFEIEFEMRKAD</sequence>
<proteinExistence type="predicted"/>
<dbReference type="InterPro" id="IPR036846">
    <property type="entry name" value="GM2-AP_sf"/>
</dbReference>
<reference evidence="2 3" key="1">
    <citation type="submission" date="2017-06" db="EMBL/GenBank/DDBJ databases">
        <title>A platform for efficient transgenesis in Macrostomum lignano, a flatworm model organism for stem cell research.</title>
        <authorList>
            <person name="Berezikov E."/>
        </authorList>
    </citation>
    <scope>NUCLEOTIDE SEQUENCE [LARGE SCALE GENOMIC DNA]</scope>
    <source>
        <strain evidence="2">DV1</strain>
        <tissue evidence="2">Whole organism</tissue>
    </source>
</reference>
<comment type="caution">
    <text evidence="2">The sequence shown here is derived from an EMBL/GenBank/DDBJ whole genome shotgun (WGS) entry which is preliminary data.</text>
</comment>
<protein>
    <recommendedName>
        <fullName evidence="4">MD-2-related lipid-recognition domain-containing protein</fullName>
    </recommendedName>
</protein>
<dbReference type="OrthoDB" id="6409159at2759"/>
<name>A0A267GZB9_9PLAT</name>
<evidence type="ECO:0000313" key="3">
    <source>
        <dbReference type="Proteomes" id="UP000215902"/>
    </source>
</evidence>
<organism evidence="2 3">
    <name type="scientific">Macrostomum lignano</name>
    <dbReference type="NCBI Taxonomy" id="282301"/>
    <lineage>
        <taxon>Eukaryota</taxon>
        <taxon>Metazoa</taxon>
        <taxon>Spiralia</taxon>
        <taxon>Lophotrochozoa</taxon>
        <taxon>Platyhelminthes</taxon>
        <taxon>Rhabditophora</taxon>
        <taxon>Macrostomorpha</taxon>
        <taxon>Macrostomida</taxon>
        <taxon>Macrostomidae</taxon>
        <taxon>Macrostomum</taxon>
    </lineage>
</organism>
<dbReference type="EMBL" id="NIVC01000089">
    <property type="protein sequence ID" value="PAA91383.1"/>
    <property type="molecule type" value="Genomic_DNA"/>
</dbReference>
<dbReference type="Gene3D" id="2.70.220.10">
    <property type="entry name" value="Ganglioside GM2 activator"/>
    <property type="match status" value="1"/>
</dbReference>
<dbReference type="AlphaFoldDB" id="A0A267GZB9"/>
<accession>A0A267GZB9</accession>
<keyword evidence="1" id="KW-0732">Signal</keyword>
<gene>
    <name evidence="2" type="ORF">BOX15_Mlig010172g1</name>
</gene>
<dbReference type="Proteomes" id="UP000215902">
    <property type="component" value="Unassembled WGS sequence"/>
</dbReference>
<evidence type="ECO:0008006" key="4">
    <source>
        <dbReference type="Google" id="ProtNLM"/>
    </source>
</evidence>
<keyword evidence="3" id="KW-1185">Reference proteome</keyword>